<geneLocation type="nucleomorph" evidence="7"/>
<dbReference type="PANTHER" id="PTHR12341">
    <property type="entry name" value="5'-&gt;3' EXORIBONUCLEASE"/>
    <property type="match status" value="1"/>
</dbReference>
<dbReference type="PANTHER" id="PTHR12341:SF7">
    <property type="entry name" value="5'-3' EXORIBONUCLEASE 1"/>
    <property type="match status" value="1"/>
</dbReference>
<dbReference type="GO" id="GO:0000956">
    <property type="term" value="P:nuclear-transcribed mRNA catabolic process"/>
    <property type="evidence" value="ECO:0007669"/>
    <property type="project" value="TreeGrafter"/>
</dbReference>
<sequence length="542" mass="63909">MGVPKFFRWLSERYPLINQKIFEKSEFDCFYLDMNGIIHTCFQKIASEQNFNKDILFQKIFDYTEYLYTIIHPKKLLYLAIDGVAPRAKMNQQRSRRFRAIKDNEKKSDFDHRNRLNLTLDSNCITPGTSFMAELSYAFKIWLEKKIKTDIEWQTGCDIIFSGAEVPGEGEHKIMNFIRKLKNLKNNPDLILSHCLYGLDADLIMLGLVSHEKNFTLLREKLAWKGTSNVKEGYNYEFEKSPSDDFHLLEISLLREMLYLEFRPREFLDQDYNMERIVDDFVFMCMLIGNDFLPGIPHLDIGYGGLNLLVRSYKEIQKHIHGYLTNKSKIHVGRAELFFEKLSVESEELYFLNKGNDIENNLCSNDYKMEYYVKKLNCSVSNNKERINDLIQTYIEGLHWCLYYYHKGCPSWNWFYPEYYAPLASDLKSLKKIKIKFKKGKPFEPLVQLLAVLPPNSRNLLPISFSRLMVKKDSPVIDYYPLEYKIDMNGKKNLWEGVVILPFINESNLVLTLDNMKTRSTLNDEENTRNSFGKDVTFFSYN</sequence>
<feature type="domain" description="Xrn1 N-terminal" evidence="5">
    <location>
        <begin position="1"/>
        <end position="221"/>
    </location>
</feature>
<dbReference type="GO" id="GO:0005634">
    <property type="term" value="C:nucleus"/>
    <property type="evidence" value="ECO:0007669"/>
    <property type="project" value="TreeGrafter"/>
</dbReference>
<feature type="domain" description="Xrn1 helical" evidence="6">
    <location>
        <begin position="362"/>
        <end position="540"/>
    </location>
</feature>
<name>Q98RU7_GUITH</name>
<dbReference type="RefSeq" id="XP_001713557.1">
    <property type="nucleotide sequence ID" value="XM_001713505.1"/>
</dbReference>
<dbReference type="EMBL" id="AF165818">
    <property type="protein sequence ID" value="AAK39852.1"/>
    <property type="molecule type" value="Genomic_DNA"/>
</dbReference>
<keyword evidence="2" id="KW-0378">Hydrolase</keyword>
<dbReference type="Gene3D" id="3.40.50.12390">
    <property type="match status" value="2"/>
</dbReference>
<organism evidence="7 8">
    <name type="scientific">Guillardia theta</name>
    <name type="common">Cryptophyte</name>
    <name type="synonym">Cryptomonas phi</name>
    <dbReference type="NCBI Taxonomy" id="55529"/>
    <lineage>
        <taxon>Eukaryota</taxon>
        <taxon>Cryptophyceae</taxon>
        <taxon>Pyrenomonadales</taxon>
        <taxon>Geminigeraceae</taxon>
        <taxon>Guillardia</taxon>
    </lineage>
</organism>
<dbReference type="CDD" id="cd18673">
    <property type="entry name" value="PIN_XRN1-2-like"/>
    <property type="match status" value="1"/>
</dbReference>
<gene>
    <name evidence="7" type="primary">dhm</name>
</gene>
<dbReference type="InterPro" id="IPR027073">
    <property type="entry name" value="5_3_exoribonuclease"/>
</dbReference>
<proteinExistence type="inferred from homology"/>
<dbReference type="GO" id="GO:0004534">
    <property type="term" value="F:5'-3' RNA exonuclease activity"/>
    <property type="evidence" value="ECO:0007669"/>
    <property type="project" value="TreeGrafter"/>
</dbReference>
<evidence type="ECO:0000259" key="5">
    <source>
        <dbReference type="Pfam" id="PF03159"/>
    </source>
</evidence>
<dbReference type="Pfam" id="PF17846">
    <property type="entry name" value="XRN_M"/>
    <property type="match status" value="2"/>
</dbReference>
<accession>Q98RU7</accession>
<evidence type="ECO:0000256" key="4">
    <source>
        <dbReference type="ARBA" id="ARBA00038299"/>
    </source>
</evidence>
<evidence type="ECO:0000313" key="8">
    <source>
        <dbReference type="Proteomes" id="UP000242167"/>
    </source>
</evidence>
<dbReference type="Gene3D" id="1.25.40.1050">
    <property type="match status" value="1"/>
</dbReference>
<evidence type="ECO:0000256" key="1">
    <source>
        <dbReference type="ARBA" id="ARBA00022722"/>
    </source>
</evidence>
<dbReference type="InterPro" id="IPR041412">
    <property type="entry name" value="Xrn1_helical"/>
</dbReference>
<keyword evidence="3" id="KW-0269">Exonuclease</keyword>
<dbReference type="AlphaFoldDB" id="Q98RU7"/>
<dbReference type="InterPro" id="IPR004859">
    <property type="entry name" value="Xrn1_N"/>
</dbReference>
<feature type="domain" description="Xrn1 helical" evidence="6">
    <location>
        <begin position="272"/>
        <end position="349"/>
    </location>
</feature>
<evidence type="ECO:0000259" key="6">
    <source>
        <dbReference type="Pfam" id="PF17846"/>
    </source>
</evidence>
<dbReference type="Proteomes" id="UP000242167">
    <property type="component" value="Nucleomorph 1"/>
</dbReference>
<dbReference type="GeneID" id="857340"/>
<evidence type="ECO:0000256" key="2">
    <source>
        <dbReference type="ARBA" id="ARBA00022801"/>
    </source>
</evidence>
<dbReference type="Pfam" id="PF03159">
    <property type="entry name" value="XRN_N"/>
    <property type="match status" value="1"/>
</dbReference>
<dbReference type="CDD" id="cd09897">
    <property type="entry name" value="H3TH_FEN1-XPG-like"/>
    <property type="match status" value="1"/>
</dbReference>
<comment type="similarity">
    <text evidence="4">Belongs to the 5'-3' exonuclease family.</text>
</comment>
<evidence type="ECO:0000313" key="7">
    <source>
        <dbReference type="EMBL" id="AAK39852.1"/>
    </source>
</evidence>
<evidence type="ECO:0000256" key="3">
    <source>
        <dbReference type="ARBA" id="ARBA00022839"/>
    </source>
</evidence>
<keyword evidence="7" id="KW-0542">Nucleomorph</keyword>
<reference evidence="7 8" key="1">
    <citation type="journal article" date="2001" name="Nature">
        <title>The highly reduced genome of an enslaved algal nucleus.</title>
        <authorList>
            <person name="Douglas S."/>
            <person name="Zauner S."/>
            <person name="Fraunholz M."/>
            <person name="Beaton M."/>
            <person name="Penny S."/>
            <person name="Deng L."/>
            <person name="Wu X."/>
            <person name="Reith M."/>
            <person name="Cavalier-Smith T."/>
            <person name="Maier U."/>
        </authorList>
    </citation>
    <scope>NUCLEOTIDE SEQUENCE [LARGE SCALE GENOMIC DNA]</scope>
</reference>
<keyword evidence="1" id="KW-0540">Nuclease</keyword>
<dbReference type="GO" id="GO:0003723">
    <property type="term" value="F:RNA binding"/>
    <property type="evidence" value="ECO:0007669"/>
    <property type="project" value="TreeGrafter"/>
</dbReference>
<protein>
    <submittedName>
        <fullName evidence="7">Very similar to mouse Dhm1 and Dhm2</fullName>
    </submittedName>
</protein>
<dbReference type="PIR" id="B90090">
    <property type="entry name" value="B90090"/>
</dbReference>